<protein>
    <submittedName>
        <fullName evidence="3">Uncharacterized protein</fullName>
    </submittedName>
</protein>
<evidence type="ECO:0000256" key="2">
    <source>
        <dbReference type="SAM" id="Phobius"/>
    </source>
</evidence>
<evidence type="ECO:0000313" key="4">
    <source>
        <dbReference type="Proteomes" id="UP001150266"/>
    </source>
</evidence>
<dbReference type="EMBL" id="JAOTPV010000001">
    <property type="protein sequence ID" value="KAJ4490794.1"/>
    <property type="molecule type" value="Genomic_DNA"/>
</dbReference>
<keyword evidence="2" id="KW-1133">Transmembrane helix</keyword>
<feature type="compositionally biased region" description="Basic and acidic residues" evidence="1">
    <location>
        <begin position="250"/>
        <end position="271"/>
    </location>
</feature>
<gene>
    <name evidence="3" type="ORF">J3R30DRAFT_3400055</name>
</gene>
<dbReference type="Proteomes" id="UP001150266">
    <property type="component" value="Unassembled WGS sequence"/>
</dbReference>
<evidence type="ECO:0000313" key="3">
    <source>
        <dbReference type="EMBL" id="KAJ4490794.1"/>
    </source>
</evidence>
<proteinExistence type="predicted"/>
<feature type="transmembrane region" description="Helical" evidence="2">
    <location>
        <begin position="92"/>
        <end position="113"/>
    </location>
</feature>
<keyword evidence="4" id="KW-1185">Reference proteome</keyword>
<accession>A0A9W9DXJ7</accession>
<feature type="compositionally biased region" description="Basic and acidic residues" evidence="1">
    <location>
        <begin position="172"/>
        <end position="236"/>
    </location>
</feature>
<name>A0A9W9DXJ7_9AGAR</name>
<organism evidence="3 4">
    <name type="scientific">Lentinula aciculospora</name>
    <dbReference type="NCBI Taxonomy" id="153920"/>
    <lineage>
        <taxon>Eukaryota</taxon>
        <taxon>Fungi</taxon>
        <taxon>Dikarya</taxon>
        <taxon>Basidiomycota</taxon>
        <taxon>Agaricomycotina</taxon>
        <taxon>Agaricomycetes</taxon>
        <taxon>Agaricomycetidae</taxon>
        <taxon>Agaricales</taxon>
        <taxon>Marasmiineae</taxon>
        <taxon>Omphalotaceae</taxon>
        <taxon>Lentinula</taxon>
    </lineage>
</organism>
<keyword evidence="2" id="KW-0812">Transmembrane</keyword>
<comment type="caution">
    <text evidence="3">The sequence shown here is derived from an EMBL/GenBank/DDBJ whole genome shotgun (WGS) entry which is preliminary data.</text>
</comment>
<reference evidence="3" key="1">
    <citation type="submission" date="2022-08" db="EMBL/GenBank/DDBJ databases">
        <title>A Global Phylogenomic Analysis of the Shiitake Genus Lentinula.</title>
        <authorList>
            <consortium name="DOE Joint Genome Institute"/>
            <person name="Sierra-Patev S."/>
            <person name="Min B."/>
            <person name="Naranjo-Ortiz M."/>
            <person name="Looney B."/>
            <person name="Konkel Z."/>
            <person name="Slot J.C."/>
            <person name="Sakamoto Y."/>
            <person name="Steenwyk J.L."/>
            <person name="Rokas A."/>
            <person name="Carro J."/>
            <person name="Camarero S."/>
            <person name="Ferreira P."/>
            <person name="Molpeceres G."/>
            <person name="Ruiz-Duenas F.J."/>
            <person name="Serrano A."/>
            <person name="Henrissat B."/>
            <person name="Drula E."/>
            <person name="Hughes K.W."/>
            <person name="Mata J.L."/>
            <person name="Ishikawa N.K."/>
            <person name="Vargas-Isla R."/>
            <person name="Ushijima S."/>
            <person name="Smith C.A."/>
            <person name="Ahrendt S."/>
            <person name="Andreopoulos W."/>
            <person name="He G."/>
            <person name="Labutti K."/>
            <person name="Lipzen A."/>
            <person name="Ng V."/>
            <person name="Riley R."/>
            <person name="Sandor L."/>
            <person name="Barry K."/>
            <person name="Martinez A.T."/>
            <person name="Xiao Y."/>
            <person name="Gibbons J.G."/>
            <person name="Terashima K."/>
            <person name="Grigoriev I.V."/>
            <person name="Hibbett D.S."/>
        </authorList>
    </citation>
    <scope>NUCLEOTIDE SEQUENCE</scope>
    <source>
        <strain evidence="3">JLM2183</strain>
    </source>
</reference>
<sequence>MRIDRRLIESDAASSSLALAKPSQYTLSRWLALSDSTLLPTRLCWSKTVLRIIPYTDSSIQHNHDCLVTMRSFAALPAFSAYRKCTSSSFECSIVVLVVLGLISVACAAPIPINSLASSQPSTPASLTSRSTPQSSEISASSIFPSLIATKSSVVSSTVLVRRKNDDDDAEKEFKDETEQDEKNDKEQEKTDKDQQQKDKKEEKNDKKDKENDEKQEQKDEKQEKNDEEKLAKDKQNANSKVAADQQEVNDDKKKDTADKNKETADGEKLSHATNNVTADTTKVDADKKKVDADKEDAKHPTLRPSLAVRYTGPNHDYNNGFADQPVRNLIELAKFNIAGNIEGKPHEERHVENGQVQYRYGFALFKPGDTTKPILEGKIWDSANKISPVTGRGSAYAYDPSHLCGEMTLPGGGKVVLEVKNNEVTTKVDADLPKAR</sequence>
<feature type="compositionally biased region" description="Basic and acidic residues" evidence="1">
    <location>
        <begin position="282"/>
        <end position="300"/>
    </location>
</feature>
<keyword evidence="2" id="KW-0472">Membrane</keyword>
<dbReference type="AlphaFoldDB" id="A0A9W9DXJ7"/>
<evidence type="ECO:0000256" key="1">
    <source>
        <dbReference type="SAM" id="MobiDB-lite"/>
    </source>
</evidence>
<feature type="compositionally biased region" description="Polar residues" evidence="1">
    <location>
        <begin position="118"/>
        <end position="130"/>
    </location>
</feature>
<feature type="region of interest" description="Disordered" evidence="1">
    <location>
        <begin position="164"/>
        <end position="310"/>
    </location>
</feature>
<feature type="region of interest" description="Disordered" evidence="1">
    <location>
        <begin position="118"/>
        <end position="139"/>
    </location>
</feature>